<evidence type="ECO:0008006" key="3">
    <source>
        <dbReference type="Google" id="ProtNLM"/>
    </source>
</evidence>
<protein>
    <recommendedName>
        <fullName evidence="3">Kelch motif family protein</fullName>
    </recommendedName>
</protein>
<evidence type="ECO:0000313" key="1">
    <source>
        <dbReference type="EMBL" id="ETO29002.1"/>
    </source>
</evidence>
<name>X6NUR3_RETFI</name>
<dbReference type="Proteomes" id="UP000023152">
    <property type="component" value="Unassembled WGS sequence"/>
</dbReference>
<dbReference type="SUPFAM" id="SSF50965">
    <property type="entry name" value="Galactose oxidase, central domain"/>
    <property type="match status" value="1"/>
</dbReference>
<dbReference type="Gene3D" id="2.120.10.80">
    <property type="entry name" value="Kelch-type beta propeller"/>
    <property type="match status" value="2"/>
</dbReference>
<proteinExistence type="predicted"/>
<comment type="caution">
    <text evidence="1">The sequence shown here is derived from an EMBL/GenBank/DDBJ whole genome shotgun (WGS) entry which is preliminary data.</text>
</comment>
<dbReference type="AlphaFoldDB" id="X6NUR3"/>
<sequence>MGNRITKANTINVETEKAQSIDASVSFETLTPLPTPLGSSQCVTYKNEILICGGLGTRDCYSYHLHKNEYKLICSYPKNIELLGHCVVKLVNNNTNDITLLSFGGRTKHALTMSYMSIWKGDDETEISIKKTKHCNKWIPLTDNDNNPIQIGEHGDIYQGARALIGGSNNHLLFISHYPMSIAVFDLNTFQFIKRDILPISKDNWIRYHCFASKSTSWPSIINDNKRIYEMLLFYKNSGLLIGYDEGNNAFTFHDMRVCTTIRSVVSYGYTCINDFILLFGGDDDSKPGFSNQVYKYSMSEKQWMKFEQTLPISLSDCTAVLSNDGTYVHILGGFDGEKKLSIHIKTKVNKWMNETEIEKQWIIHEEEKKCIEEIKAELHDMKGDFAIKKLKVESTFKQLNNKMLNKCKINFVIT</sequence>
<dbReference type="EMBL" id="ASPP01006321">
    <property type="protein sequence ID" value="ETO29002.1"/>
    <property type="molecule type" value="Genomic_DNA"/>
</dbReference>
<keyword evidence="2" id="KW-1185">Reference proteome</keyword>
<evidence type="ECO:0000313" key="2">
    <source>
        <dbReference type="Proteomes" id="UP000023152"/>
    </source>
</evidence>
<accession>X6NUR3</accession>
<dbReference type="InterPro" id="IPR015915">
    <property type="entry name" value="Kelch-typ_b-propeller"/>
</dbReference>
<gene>
    <name evidence="1" type="ORF">RFI_08123</name>
</gene>
<dbReference type="InterPro" id="IPR011043">
    <property type="entry name" value="Gal_Oxase/kelch_b-propeller"/>
</dbReference>
<organism evidence="1 2">
    <name type="scientific">Reticulomyxa filosa</name>
    <dbReference type="NCBI Taxonomy" id="46433"/>
    <lineage>
        <taxon>Eukaryota</taxon>
        <taxon>Sar</taxon>
        <taxon>Rhizaria</taxon>
        <taxon>Retaria</taxon>
        <taxon>Foraminifera</taxon>
        <taxon>Monothalamids</taxon>
        <taxon>Reticulomyxidae</taxon>
        <taxon>Reticulomyxa</taxon>
    </lineage>
</organism>
<reference evidence="1 2" key="1">
    <citation type="journal article" date="2013" name="Curr. Biol.">
        <title>The Genome of the Foraminiferan Reticulomyxa filosa.</title>
        <authorList>
            <person name="Glockner G."/>
            <person name="Hulsmann N."/>
            <person name="Schleicher M."/>
            <person name="Noegel A.A."/>
            <person name="Eichinger L."/>
            <person name="Gallinger C."/>
            <person name="Pawlowski J."/>
            <person name="Sierra R."/>
            <person name="Euteneuer U."/>
            <person name="Pillet L."/>
            <person name="Moustafa A."/>
            <person name="Platzer M."/>
            <person name="Groth M."/>
            <person name="Szafranski K."/>
            <person name="Schliwa M."/>
        </authorList>
    </citation>
    <scope>NUCLEOTIDE SEQUENCE [LARGE SCALE GENOMIC DNA]</scope>
</reference>